<keyword evidence="5 10" id="KW-0133">Cell shape</keyword>
<keyword evidence="4 10" id="KW-0378">Hydrolase</keyword>
<keyword evidence="6 10" id="KW-0573">Peptidoglycan synthesis</keyword>
<evidence type="ECO:0000256" key="4">
    <source>
        <dbReference type="ARBA" id="ARBA00022801"/>
    </source>
</evidence>
<comment type="caution">
    <text evidence="12">The sequence shown here is derived from an EMBL/GenBank/DDBJ whole genome shotgun (WGS) entry which is preliminary data.</text>
</comment>
<dbReference type="PANTHER" id="PTHR30480">
    <property type="entry name" value="BETA-HEXOSAMINIDASE-RELATED"/>
    <property type="match status" value="1"/>
</dbReference>
<dbReference type="EMBL" id="JABELD010000015">
    <property type="protein sequence ID" value="MBU2737630.1"/>
    <property type="molecule type" value="Genomic_DNA"/>
</dbReference>
<feature type="binding site" evidence="10">
    <location>
        <position position="73"/>
    </location>
    <ligand>
        <name>substrate</name>
    </ligand>
</feature>
<name>A0ABS5ZMA9_9PROT</name>
<keyword evidence="2 10" id="KW-0963">Cytoplasm</keyword>
<protein>
    <recommendedName>
        <fullName evidence="10">Beta-hexosaminidase</fullName>
        <ecNumber evidence="10">3.2.1.52</ecNumber>
    </recommendedName>
    <alternativeName>
        <fullName evidence="10">Beta-N-acetylhexosaminidase</fullName>
    </alternativeName>
    <alternativeName>
        <fullName evidence="10">N-acetyl-beta-glucosaminidase</fullName>
    </alternativeName>
</protein>
<evidence type="ECO:0000313" key="13">
    <source>
        <dbReference type="Proteomes" id="UP001197028"/>
    </source>
</evidence>
<evidence type="ECO:0000256" key="9">
    <source>
        <dbReference type="ARBA" id="ARBA00023316"/>
    </source>
</evidence>
<evidence type="ECO:0000256" key="7">
    <source>
        <dbReference type="ARBA" id="ARBA00023295"/>
    </source>
</evidence>
<comment type="catalytic activity">
    <reaction evidence="1 10">
        <text>Hydrolysis of terminal non-reducing N-acetyl-D-hexosamine residues in N-acetyl-beta-D-hexosaminides.</text>
        <dbReference type="EC" id="3.2.1.52"/>
    </reaction>
</comment>
<dbReference type="InterPro" id="IPR036962">
    <property type="entry name" value="Glyco_hydro_3_N_sf"/>
</dbReference>
<dbReference type="InterPro" id="IPR050226">
    <property type="entry name" value="NagZ_Beta-hexosaminidase"/>
</dbReference>
<evidence type="ECO:0000256" key="6">
    <source>
        <dbReference type="ARBA" id="ARBA00022984"/>
    </source>
</evidence>
<feature type="domain" description="Glycoside hydrolase family 3 N-terminal" evidence="11">
    <location>
        <begin position="25"/>
        <end position="312"/>
    </location>
</feature>
<dbReference type="InterPro" id="IPR022956">
    <property type="entry name" value="Beta_hexosaminidase_bac"/>
</dbReference>
<keyword evidence="7 10" id="KW-0326">Glycosidase</keyword>
<keyword evidence="13" id="KW-1185">Reference proteome</keyword>
<dbReference type="NCBIfam" id="NF003740">
    <property type="entry name" value="PRK05337.1"/>
    <property type="match status" value="1"/>
</dbReference>
<evidence type="ECO:0000256" key="1">
    <source>
        <dbReference type="ARBA" id="ARBA00001231"/>
    </source>
</evidence>
<keyword evidence="9 10" id="KW-0961">Cell wall biogenesis/degradation</keyword>
<comment type="pathway">
    <text evidence="10">Cell wall biogenesis; peptidoglycan recycling.</text>
</comment>
<evidence type="ECO:0000256" key="10">
    <source>
        <dbReference type="HAMAP-Rule" id="MF_00364"/>
    </source>
</evidence>
<sequence>MPHRAEPRLLMRGPLMVDMAGLWPTPEEFERLRQPEVGGVILFARNCEDAQQVQALCQEIHALRSPPLLIGIDQEGGRVQRLKKGVTRFPPMARLGQKAEAQGLEAAQCLAYDWGRLLANELREIGVDFSFTPCVDLDRGISQVIGDRAIHRNPDWVGAIAARLWQGMSDSGLQGVAKHFPGHGAVAADSHLALPRDDRPFAAIEEDLQPFRYMIQAAIPAIMPAHCLYPQIDPEQPAGFSSRWLTGVLRGEMGFSGVIVSDDLSMVGAHVAGDMAARVDAAQAAGADLLLVCNDPDGAYAAIEHLQNQGKQTGTNTLAALAGAAGIPLSAPERARCMHEITELSC</sequence>
<feature type="binding site" evidence="10">
    <location>
        <begin position="178"/>
        <end position="179"/>
    </location>
    <ligand>
        <name>substrate</name>
    </ligand>
</feature>
<dbReference type="InterPro" id="IPR001764">
    <property type="entry name" value="Glyco_hydro_3_N"/>
</dbReference>
<comment type="function">
    <text evidence="10">Plays a role in peptidoglycan recycling by cleaving the terminal beta-1,4-linked N-acetylglucosamine (GlcNAc) from peptide-linked peptidoglycan fragments, giving rise to free GlcNAc, anhydro-N-acetylmuramic acid and anhydro-N-acetylmuramic acid-linked peptides.</text>
</comment>
<evidence type="ECO:0000259" key="11">
    <source>
        <dbReference type="Pfam" id="PF00933"/>
    </source>
</evidence>
<dbReference type="Gene3D" id="3.20.20.300">
    <property type="entry name" value="Glycoside hydrolase, family 3, N-terminal domain"/>
    <property type="match status" value="1"/>
</dbReference>
<dbReference type="HAMAP" id="MF_00364">
    <property type="entry name" value="NagZ"/>
    <property type="match status" value="1"/>
</dbReference>
<organism evidence="12 13">
    <name type="scientific">Acidithiobacillus concretivorus</name>
    <dbReference type="NCBI Taxonomy" id="3063952"/>
    <lineage>
        <taxon>Bacteria</taxon>
        <taxon>Pseudomonadati</taxon>
        <taxon>Pseudomonadota</taxon>
        <taxon>Acidithiobacillia</taxon>
        <taxon>Acidithiobacillales</taxon>
        <taxon>Acidithiobacillaceae</taxon>
        <taxon>Acidithiobacillus</taxon>
    </lineage>
</organism>
<feature type="active site" description="Proton donor/acceptor" evidence="10">
    <location>
        <position position="191"/>
    </location>
</feature>
<comment type="similarity">
    <text evidence="10">Belongs to the glycosyl hydrolase 3 family. NagZ subfamily.</text>
</comment>
<dbReference type="InterPro" id="IPR017853">
    <property type="entry name" value="GH"/>
</dbReference>
<dbReference type="GO" id="GO:0004563">
    <property type="term" value="F:beta-N-acetylhexosaminidase activity"/>
    <property type="evidence" value="ECO:0007669"/>
    <property type="project" value="UniProtKB-EC"/>
</dbReference>
<dbReference type="PANTHER" id="PTHR30480:SF13">
    <property type="entry name" value="BETA-HEXOSAMINIDASE"/>
    <property type="match status" value="1"/>
</dbReference>
<evidence type="ECO:0000256" key="8">
    <source>
        <dbReference type="ARBA" id="ARBA00023306"/>
    </source>
</evidence>
<dbReference type="Proteomes" id="UP001197028">
    <property type="component" value="Unassembled WGS sequence"/>
</dbReference>
<evidence type="ECO:0000256" key="5">
    <source>
        <dbReference type="ARBA" id="ARBA00022960"/>
    </source>
</evidence>
<feature type="site" description="Important for catalytic activity" evidence="10">
    <location>
        <position position="189"/>
    </location>
</feature>
<dbReference type="PROSITE" id="PS00775">
    <property type="entry name" value="GLYCOSYL_HYDROL_F3"/>
    <property type="match status" value="1"/>
</dbReference>
<dbReference type="Pfam" id="PF00933">
    <property type="entry name" value="Glyco_hydro_3"/>
    <property type="match status" value="1"/>
</dbReference>
<dbReference type="SUPFAM" id="SSF51445">
    <property type="entry name" value="(Trans)glycosidases"/>
    <property type="match status" value="1"/>
</dbReference>
<feature type="binding site" evidence="10">
    <location>
        <position position="148"/>
    </location>
    <ligand>
        <name>substrate</name>
    </ligand>
</feature>
<keyword evidence="3 10" id="KW-0132">Cell division</keyword>
<gene>
    <name evidence="10 12" type="primary">nagZ</name>
    <name evidence="12" type="ORF">HJG40_02160</name>
</gene>
<dbReference type="EC" id="3.2.1.52" evidence="10"/>
<dbReference type="InterPro" id="IPR019800">
    <property type="entry name" value="Glyco_hydro_3_AS"/>
</dbReference>
<feature type="binding site" evidence="10">
    <location>
        <position position="81"/>
    </location>
    <ligand>
        <name>substrate</name>
    </ligand>
</feature>
<keyword evidence="8 10" id="KW-0131">Cell cycle</keyword>
<dbReference type="RefSeq" id="WP_215862674.1">
    <property type="nucleotide sequence ID" value="NZ_JABELD010000015.1"/>
</dbReference>
<reference evidence="12 13" key="1">
    <citation type="journal article" date="2021" name="ISME J.">
        <title>Genomic evolution of the class Acidithiobacillia: deep-branching Proteobacteria living in extreme acidic conditions.</title>
        <authorList>
            <person name="Moya-Beltran A."/>
            <person name="Beard S."/>
            <person name="Rojas-Villalobos C."/>
            <person name="Issotta F."/>
            <person name="Gallardo Y."/>
            <person name="Ulloa R."/>
            <person name="Giaveno A."/>
            <person name="Degli Esposti M."/>
            <person name="Johnson D.B."/>
            <person name="Quatrini R."/>
        </authorList>
    </citation>
    <scope>NUCLEOTIDE SEQUENCE [LARGE SCALE GENOMIC DNA]</scope>
    <source>
        <strain evidence="12 13">ATCC 19703</strain>
    </source>
</reference>
<accession>A0ABS5ZMA9</accession>
<proteinExistence type="inferred from homology"/>
<evidence type="ECO:0000313" key="12">
    <source>
        <dbReference type="EMBL" id="MBU2737630.1"/>
    </source>
</evidence>
<feature type="active site" description="Nucleophile" evidence="10">
    <location>
        <position position="262"/>
    </location>
</feature>
<evidence type="ECO:0000256" key="3">
    <source>
        <dbReference type="ARBA" id="ARBA00022618"/>
    </source>
</evidence>
<evidence type="ECO:0000256" key="2">
    <source>
        <dbReference type="ARBA" id="ARBA00022490"/>
    </source>
</evidence>
<comment type="subcellular location">
    <subcellularLocation>
        <location evidence="10">Cytoplasm</location>
    </subcellularLocation>
</comment>